<dbReference type="InterPro" id="IPR005467">
    <property type="entry name" value="His_kinase_dom"/>
</dbReference>
<evidence type="ECO:0000256" key="4">
    <source>
        <dbReference type="ARBA" id="ARBA00022679"/>
    </source>
</evidence>
<dbReference type="PROSITE" id="PS50112">
    <property type="entry name" value="PAS"/>
    <property type="match status" value="2"/>
</dbReference>
<feature type="domain" description="Histidine kinase" evidence="6">
    <location>
        <begin position="170"/>
        <end position="309"/>
    </location>
</feature>
<feature type="domain" description="PAC" evidence="8">
    <location>
        <begin position="429"/>
        <end position="482"/>
    </location>
</feature>
<dbReference type="SUPFAM" id="SSF47384">
    <property type="entry name" value="Homodimeric domain of signal transducing histidine kinase"/>
    <property type="match status" value="1"/>
</dbReference>
<dbReference type="Pfam" id="PF00512">
    <property type="entry name" value="HisKA"/>
    <property type="match status" value="1"/>
</dbReference>
<dbReference type="SMART" id="SM00388">
    <property type="entry name" value="HisKA"/>
    <property type="match status" value="1"/>
</dbReference>
<dbReference type="CDD" id="cd00130">
    <property type="entry name" value="PAS"/>
    <property type="match status" value="1"/>
</dbReference>
<comment type="caution">
    <text evidence="9">The sequence shown here is derived from an EMBL/GenBank/DDBJ whole genome shotgun (WGS) entry which is preliminary data.</text>
</comment>
<evidence type="ECO:0000256" key="5">
    <source>
        <dbReference type="ARBA" id="ARBA00022777"/>
    </source>
</evidence>
<dbReference type="Gene3D" id="3.30.450.20">
    <property type="entry name" value="PAS domain"/>
    <property type="match status" value="2"/>
</dbReference>
<evidence type="ECO:0000259" key="7">
    <source>
        <dbReference type="PROSITE" id="PS50112"/>
    </source>
</evidence>
<feature type="domain" description="Histidine kinase" evidence="6">
    <location>
        <begin position="647"/>
        <end position="874"/>
    </location>
</feature>
<dbReference type="Proteomes" id="UP000260644">
    <property type="component" value="Unassembled WGS sequence"/>
</dbReference>
<dbReference type="Pfam" id="PF02518">
    <property type="entry name" value="HATPase_c"/>
    <property type="match status" value="2"/>
</dbReference>
<evidence type="ECO:0000259" key="6">
    <source>
        <dbReference type="PROSITE" id="PS50109"/>
    </source>
</evidence>
<dbReference type="InterPro" id="IPR036097">
    <property type="entry name" value="HisK_dim/P_sf"/>
</dbReference>
<dbReference type="PRINTS" id="PR00344">
    <property type="entry name" value="BCTRLSENSOR"/>
</dbReference>
<dbReference type="InterPro" id="IPR003594">
    <property type="entry name" value="HATPase_dom"/>
</dbReference>
<dbReference type="SMART" id="SM00091">
    <property type="entry name" value="PAS"/>
    <property type="match status" value="3"/>
</dbReference>
<dbReference type="InterPro" id="IPR003661">
    <property type="entry name" value="HisK_dim/P_dom"/>
</dbReference>
<dbReference type="SMART" id="SM00387">
    <property type="entry name" value="HATPase_c"/>
    <property type="match status" value="2"/>
</dbReference>
<evidence type="ECO:0000256" key="3">
    <source>
        <dbReference type="ARBA" id="ARBA00022553"/>
    </source>
</evidence>
<dbReference type="InterPro" id="IPR004358">
    <property type="entry name" value="Sig_transdc_His_kin-like_C"/>
</dbReference>
<gene>
    <name evidence="9" type="ORF">DVR12_21020</name>
</gene>
<dbReference type="GO" id="GO:0000155">
    <property type="term" value="F:phosphorelay sensor kinase activity"/>
    <property type="evidence" value="ECO:0007669"/>
    <property type="project" value="InterPro"/>
</dbReference>
<dbReference type="SUPFAM" id="SSF55785">
    <property type="entry name" value="PYP-like sensor domain (PAS domain)"/>
    <property type="match status" value="2"/>
</dbReference>
<dbReference type="InterPro" id="IPR000700">
    <property type="entry name" value="PAS-assoc_C"/>
</dbReference>
<feature type="domain" description="PAS" evidence="7">
    <location>
        <begin position="479"/>
        <end position="525"/>
    </location>
</feature>
<dbReference type="PANTHER" id="PTHR43304">
    <property type="entry name" value="PHYTOCHROME-LIKE PROTEIN CPH1"/>
    <property type="match status" value="1"/>
</dbReference>
<dbReference type="CDD" id="cd00082">
    <property type="entry name" value="HisKA"/>
    <property type="match status" value="1"/>
</dbReference>
<dbReference type="GO" id="GO:0006355">
    <property type="term" value="P:regulation of DNA-templated transcription"/>
    <property type="evidence" value="ECO:0007669"/>
    <property type="project" value="InterPro"/>
</dbReference>
<sequence length="874" mass="98521">MINAPFQGTLGQSPETVINFLQGGGEAGKIIRSINWNLTNLGCPDQWPVNLQTCIRIMLSAPQPILIWWSDKGITFYNDACIPFLADKHPFAMGQPVSAGWKEEWPDLQPGINQLLESEPLTAPLLELWYKDKGYQFFGNAVTGGTDKECGIMSIGSPIEKKELYFDKTDITAFSRQVLLQFDKIIKDARLTLIIDLNQISSDVYINREMWEQMMLTLLTNAVKYTQTGAIAVRLTEEDGRFCFSVQDSGVGMTGQLISAIRKSFDATGIQQTGLQRLNDIVQLHNGEIQINSRLGEGSIFSVYIPLGKYHLPKEKLRNTSIQTYFPNNEAFAYAASNVGVFVERLKDAHGGLYYRQLLDCLPAAVYTCDKEGRILTYNKAAVDLWGRAPKPGVDKWCGSWKIFQPDRVTPLMLDDCPMALAIKEQRPVRGEVIVVERPDGSRRTIQPYPNPLFDLAGNLYGAVNMLVDITDQKSIEEQESRLAAIVESSDDAIVSKDLNGIITTWNPAAEQLFGYSAEEMIGTSIKRIIPFEKLDEEIEIIIQIKAGRKVDHFQTKRIRKDGEVLDISLTISPIKDMKGNIIGASKIARDITQQLRLFTALQESEAKYMQLAFKLEAMVELRTKELVEANLYLEKSNQELEQFAYVTSHDLQEPLRKIMTFAGILFNVNKELLSDTSKMYLEKVMLSARRMSQLINELLDYSRLVHVRDPFVETDLNEILKNVLTDFEVTISQDAINVVIDPLPTLMVSPLQMNQLFHNLIGNALKFKSSDRTPEVKVTSRPCTLDEIRFFPDLDVSQQYYLLSITDNGIGFDQVYAEKIFQIFQRLNDRSAFDGTGIGLALCRKIVLNHKGVIYANSIVNEGASFHVILPVV</sequence>
<keyword evidence="10" id="KW-1185">Reference proteome</keyword>
<dbReference type="InterPro" id="IPR000014">
    <property type="entry name" value="PAS"/>
</dbReference>
<evidence type="ECO:0000313" key="10">
    <source>
        <dbReference type="Proteomes" id="UP000260644"/>
    </source>
</evidence>
<name>A0A3E1Y625_9BACT</name>
<dbReference type="SUPFAM" id="SSF55874">
    <property type="entry name" value="ATPase domain of HSP90 chaperone/DNA topoisomerase II/histidine kinase"/>
    <property type="match status" value="2"/>
</dbReference>
<dbReference type="Gene3D" id="3.30.565.10">
    <property type="entry name" value="Histidine kinase-like ATPase, C-terminal domain"/>
    <property type="match status" value="2"/>
</dbReference>
<dbReference type="SMART" id="SM00086">
    <property type="entry name" value="PAC"/>
    <property type="match status" value="2"/>
</dbReference>
<dbReference type="PANTHER" id="PTHR43304:SF1">
    <property type="entry name" value="PAC DOMAIN-CONTAINING PROTEIN"/>
    <property type="match status" value="1"/>
</dbReference>
<feature type="domain" description="PAC" evidence="8">
    <location>
        <begin position="552"/>
        <end position="604"/>
    </location>
</feature>
<dbReference type="RefSeq" id="WP_116977762.1">
    <property type="nucleotide sequence ID" value="NZ_QPMM01000011.1"/>
</dbReference>
<proteinExistence type="predicted"/>
<dbReference type="Gene3D" id="1.10.287.130">
    <property type="match status" value="1"/>
</dbReference>
<dbReference type="InterPro" id="IPR035965">
    <property type="entry name" value="PAS-like_dom_sf"/>
</dbReference>
<dbReference type="NCBIfam" id="TIGR00229">
    <property type="entry name" value="sensory_box"/>
    <property type="match status" value="2"/>
</dbReference>
<dbReference type="Pfam" id="PF08448">
    <property type="entry name" value="PAS_4"/>
    <property type="match status" value="1"/>
</dbReference>
<organism evidence="9 10">
    <name type="scientific">Chitinophaga silvatica</name>
    <dbReference type="NCBI Taxonomy" id="2282649"/>
    <lineage>
        <taxon>Bacteria</taxon>
        <taxon>Pseudomonadati</taxon>
        <taxon>Bacteroidota</taxon>
        <taxon>Chitinophagia</taxon>
        <taxon>Chitinophagales</taxon>
        <taxon>Chitinophagaceae</taxon>
        <taxon>Chitinophaga</taxon>
    </lineage>
</organism>
<dbReference type="InterPro" id="IPR036890">
    <property type="entry name" value="HATPase_C_sf"/>
</dbReference>
<accession>A0A3E1Y625</accession>
<keyword evidence="4" id="KW-0808">Transferase</keyword>
<evidence type="ECO:0000313" key="9">
    <source>
        <dbReference type="EMBL" id="RFS20200.1"/>
    </source>
</evidence>
<dbReference type="InterPro" id="IPR013767">
    <property type="entry name" value="PAS_fold"/>
</dbReference>
<dbReference type="PROSITE" id="PS50109">
    <property type="entry name" value="HIS_KIN"/>
    <property type="match status" value="2"/>
</dbReference>
<dbReference type="InterPro" id="IPR013656">
    <property type="entry name" value="PAS_4"/>
</dbReference>
<dbReference type="EMBL" id="QPMM01000011">
    <property type="protein sequence ID" value="RFS20200.1"/>
    <property type="molecule type" value="Genomic_DNA"/>
</dbReference>
<comment type="catalytic activity">
    <reaction evidence="1">
        <text>ATP + protein L-histidine = ADP + protein N-phospho-L-histidine.</text>
        <dbReference type="EC" id="2.7.13.3"/>
    </reaction>
</comment>
<feature type="domain" description="PAS" evidence="7">
    <location>
        <begin position="355"/>
        <end position="407"/>
    </location>
</feature>
<dbReference type="Pfam" id="PF00989">
    <property type="entry name" value="PAS"/>
    <property type="match status" value="1"/>
</dbReference>
<dbReference type="PROSITE" id="PS50113">
    <property type="entry name" value="PAC"/>
    <property type="match status" value="2"/>
</dbReference>
<evidence type="ECO:0000259" key="8">
    <source>
        <dbReference type="PROSITE" id="PS50113"/>
    </source>
</evidence>
<keyword evidence="5" id="KW-0418">Kinase</keyword>
<evidence type="ECO:0000256" key="1">
    <source>
        <dbReference type="ARBA" id="ARBA00000085"/>
    </source>
</evidence>
<dbReference type="AlphaFoldDB" id="A0A3E1Y625"/>
<keyword evidence="3" id="KW-0597">Phosphoprotein</keyword>
<evidence type="ECO:0000256" key="2">
    <source>
        <dbReference type="ARBA" id="ARBA00012438"/>
    </source>
</evidence>
<protein>
    <recommendedName>
        <fullName evidence="2">histidine kinase</fullName>
        <ecNumber evidence="2">2.7.13.3</ecNumber>
    </recommendedName>
</protein>
<dbReference type="OrthoDB" id="9766459at2"/>
<dbReference type="EC" id="2.7.13.3" evidence="2"/>
<dbReference type="InterPro" id="IPR052162">
    <property type="entry name" value="Sensor_kinase/Photoreceptor"/>
</dbReference>
<dbReference type="InterPro" id="IPR001610">
    <property type="entry name" value="PAC"/>
</dbReference>
<reference evidence="9 10" key="1">
    <citation type="submission" date="2018-07" db="EMBL/GenBank/DDBJ databases">
        <title>Chitinophaga K2CV101002-2 sp. nov., isolated from a monsoon evergreen broad-leaved forest soil.</title>
        <authorList>
            <person name="Lv Y."/>
        </authorList>
    </citation>
    <scope>NUCLEOTIDE SEQUENCE [LARGE SCALE GENOMIC DNA]</scope>
    <source>
        <strain evidence="9 10">GDMCC 1.1288</strain>
    </source>
</reference>